<organism evidence="3 4">
    <name type="scientific">Patella caerulea</name>
    <name type="common">Rayed Mediterranean limpet</name>
    <dbReference type="NCBI Taxonomy" id="87958"/>
    <lineage>
        <taxon>Eukaryota</taxon>
        <taxon>Metazoa</taxon>
        <taxon>Spiralia</taxon>
        <taxon>Lophotrochozoa</taxon>
        <taxon>Mollusca</taxon>
        <taxon>Gastropoda</taxon>
        <taxon>Patellogastropoda</taxon>
        <taxon>Patelloidea</taxon>
        <taxon>Patellidae</taxon>
        <taxon>Patella</taxon>
    </lineage>
</organism>
<evidence type="ECO:0000256" key="1">
    <source>
        <dbReference type="ARBA" id="ARBA00009670"/>
    </source>
</evidence>
<dbReference type="PANTHER" id="PTHR43173:SF28">
    <property type="entry name" value="AARF DOMAIN CONTAINING KINASE 5"/>
    <property type="match status" value="1"/>
</dbReference>
<comment type="caution">
    <text evidence="3">The sequence shown here is derived from an EMBL/GenBank/DDBJ whole genome shotgun (WGS) entry which is preliminary data.</text>
</comment>
<dbReference type="InterPro" id="IPR051130">
    <property type="entry name" value="Mito_struct-func_regulator"/>
</dbReference>
<evidence type="ECO:0000313" key="3">
    <source>
        <dbReference type="EMBL" id="KAK6185971.1"/>
    </source>
</evidence>
<dbReference type="AlphaFoldDB" id="A0AAN8JY54"/>
<evidence type="ECO:0000313" key="4">
    <source>
        <dbReference type="Proteomes" id="UP001347796"/>
    </source>
</evidence>
<dbReference type="CDD" id="cd13969">
    <property type="entry name" value="ADCK1-like"/>
    <property type="match status" value="1"/>
</dbReference>
<feature type="domain" description="ABC1 atypical kinase-like" evidence="2">
    <location>
        <begin position="218"/>
        <end position="462"/>
    </location>
</feature>
<comment type="similarity">
    <text evidence="1">Belongs to the protein kinase superfamily. ADCK protein kinase family.</text>
</comment>
<gene>
    <name evidence="3" type="ORF">SNE40_008096</name>
</gene>
<reference evidence="3 4" key="1">
    <citation type="submission" date="2024-01" db="EMBL/GenBank/DDBJ databases">
        <title>The genome of the rayed Mediterranean limpet Patella caerulea (Linnaeus, 1758).</title>
        <authorList>
            <person name="Anh-Thu Weber A."/>
            <person name="Halstead-Nussloch G."/>
        </authorList>
    </citation>
    <scope>NUCLEOTIDE SEQUENCE [LARGE SCALE GENOMIC DNA]</scope>
    <source>
        <strain evidence="3">AATW-2023a</strain>
        <tissue evidence="3">Whole specimen</tissue>
    </source>
</reference>
<proteinExistence type="inferred from homology"/>
<protein>
    <recommendedName>
        <fullName evidence="2">ABC1 atypical kinase-like domain-containing protein</fullName>
    </recommendedName>
</protein>
<dbReference type="InterPro" id="IPR045307">
    <property type="entry name" value="ADCK1_dom"/>
</dbReference>
<evidence type="ECO:0000259" key="2">
    <source>
        <dbReference type="Pfam" id="PF03109"/>
    </source>
</evidence>
<sequence>MAMTVTSGYSPKGYKAFYSLSKNIFCHHGPSVDKTFKTFIKPNHIYARTYSSILKFFNSPKSNGTKQLFKSHVLNNSKDFRGSRLNLSSKLTSDKMPRKWLKRFGGLTVIASAASGLYYLNLNEQERRKIRVAIGGFRRFFRSFRIGSIISLDYKWNLYNLEEESEEYEQAIKGCHQRAADRILNGCLKNGGLYIKLGQGLVSLNHILPREYINTLVQLQDKALTRGPHEVEALFLEDFGKLPLEVFKEFESQPIAAASLAQVHRAVTFEGDRVAVKVQYIDLRDRFSGDIKTCEILLRLVEWIHPKFGFSWVLKDLKNTLAEELDFENEGKNGEMCGRDLKHLSYIYVPKVHWNKTTKRVLTTEYIDGVKISNQQAIKSMGLSLKDIDFKLVRCFSDQIFLSGFVHADPHPGNIFIRPGKDGKAELVLLDHGLYDRLSPKDRHNLSHMYKAIVLNDEVKMEHFSHELGVDDFHIFAIMVKQGPVKLKTKRLFRTKPFTRKEWKNLTPEQKAAMREEFEVIHFRVLEVMKTMPTALIFIFRNLNTIRAITREHNNTVDRYGIMARSAIKGTHLGVNQKLGFTAFLSSWWDSCLYDIRIQSESIKMRIFMAVGRLYLRILHWMGRAPSISELEEIAKTEAKRFEEL</sequence>
<dbReference type="InterPro" id="IPR004147">
    <property type="entry name" value="ABC1_dom"/>
</dbReference>
<dbReference type="PANTHER" id="PTHR43173">
    <property type="entry name" value="ABC1 FAMILY PROTEIN"/>
    <property type="match status" value="1"/>
</dbReference>
<dbReference type="Pfam" id="PF03109">
    <property type="entry name" value="ABC1"/>
    <property type="match status" value="1"/>
</dbReference>
<dbReference type="InterPro" id="IPR011009">
    <property type="entry name" value="Kinase-like_dom_sf"/>
</dbReference>
<keyword evidence="4" id="KW-1185">Reference proteome</keyword>
<dbReference type="EMBL" id="JAZGQO010000006">
    <property type="protein sequence ID" value="KAK6185971.1"/>
    <property type="molecule type" value="Genomic_DNA"/>
</dbReference>
<name>A0AAN8JY54_PATCE</name>
<accession>A0AAN8JY54</accession>
<dbReference type="SUPFAM" id="SSF56112">
    <property type="entry name" value="Protein kinase-like (PK-like)"/>
    <property type="match status" value="1"/>
</dbReference>
<dbReference type="Proteomes" id="UP001347796">
    <property type="component" value="Unassembled WGS sequence"/>
</dbReference>